<dbReference type="NCBIfam" id="TIGR01418">
    <property type="entry name" value="PEP_synth"/>
    <property type="match status" value="1"/>
</dbReference>
<name>A0A916VIX6_9LACO</name>
<dbReference type="PANTHER" id="PTHR43030">
    <property type="entry name" value="PHOSPHOENOLPYRUVATE SYNTHASE"/>
    <property type="match status" value="1"/>
</dbReference>
<evidence type="ECO:0000256" key="3">
    <source>
        <dbReference type="ARBA" id="ARBA00004742"/>
    </source>
</evidence>
<evidence type="ECO:0000256" key="16">
    <source>
        <dbReference type="SAM" id="MobiDB-lite"/>
    </source>
</evidence>
<evidence type="ECO:0000256" key="6">
    <source>
        <dbReference type="ARBA" id="ARBA00021623"/>
    </source>
</evidence>
<feature type="domain" description="PEP-utilising enzyme mobile" evidence="17">
    <location>
        <begin position="393"/>
        <end position="468"/>
    </location>
</feature>
<dbReference type="InterPro" id="IPR006319">
    <property type="entry name" value="PEP_synth"/>
</dbReference>
<dbReference type="EMBL" id="BMAY01000002">
    <property type="protein sequence ID" value="GFZ26549.1"/>
    <property type="molecule type" value="Genomic_DNA"/>
</dbReference>
<dbReference type="SUPFAM" id="SSF51621">
    <property type="entry name" value="Phosphoenolpyruvate/pyruvate domain"/>
    <property type="match status" value="1"/>
</dbReference>
<proteinExistence type="inferred from homology"/>
<keyword evidence="8 15" id="KW-0479">Metal-binding</keyword>
<dbReference type="PIRSF" id="PIRSF000854">
    <property type="entry name" value="PEP_synthase"/>
    <property type="match status" value="1"/>
</dbReference>
<dbReference type="InterPro" id="IPR008279">
    <property type="entry name" value="PEP-util_enz_mobile_dom"/>
</dbReference>
<dbReference type="Pfam" id="PF00391">
    <property type="entry name" value="PEP-utilizers"/>
    <property type="match status" value="1"/>
</dbReference>
<dbReference type="Pfam" id="PF02896">
    <property type="entry name" value="PEP-utilizers_C"/>
    <property type="match status" value="1"/>
</dbReference>
<evidence type="ECO:0000259" key="19">
    <source>
        <dbReference type="Pfam" id="PF02896"/>
    </source>
</evidence>
<evidence type="ECO:0000256" key="11">
    <source>
        <dbReference type="ARBA" id="ARBA00022840"/>
    </source>
</evidence>
<evidence type="ECO:0000256" key="2">
    <source>
        <dbReference type="ARBA" id="ARBA00002988"/>
    </source>
</evidence>
<dbReference type="Gene3D" id="3.50.30.10">
    <property type="entry name" value="Phosphohistidine domain"/>
    <property type="match status" value="1"/>
</dbReference>
<feature type="region of interest" description="Disordered" evidence="16">
    <location>
        <begin position="341"/>
        <end position="363"/>
    </location>
</feature>
<dbReference type="NCBIfam" id="NF005057">
    <property type="entry name" value="PRK06464.1"/>
    <property type="match status" value="1"/>
</dbReference>
<dbReference type="GO" id="GO:0008986">
    <property type="term" value="F:pyruvate, water dikinase activity"/>
    <property type="evidence" value="ECO:0007669"/>
    <property type="project" value="UniProtKB-EC"/>
</dbReference>
<accession>A0A916VIX6</accession>
<evidence type="ECO:0000256" key="8">
    <source>
        <dbReference type="ARBA" id="ARBA00022723"/>
    </source>
</evidence>
<evidence type="ECO:0000256" key="13">
    <source>
        <dbReference type="ARBA" id="ARBA00033470"/>
    </source>
</evidence>
<keyword evidence="12 15" id="KW-0460">Magnesium</keyword>
<evidence type="ECO:0000256" key="9">
    <source>
        <dbReference type="ARBA" id="ARBA00022741"/>
    </source>
</evidence>
<dbReference type="Pfam" id="PF01326">
    <property type="entry name" value="PPDK_N"/>
    <property type="match status" value="1"/>
</dbReference>
<dbReference type="InterPro" id="IPR040442">
    <property type="entry name" value="Pyrv_kinase-like_dom_sf"/>
</dbReference>
<evidence type="ECO:0000313" key="21">
    <source>
        <dbReference type="Proteomes" id="UP000677218"/>
    </source>
</evidence>
<comment type="caution">
    <text evidence="20">The sequence shown here is derived from an EMBL/GenBank/DDBJ whole genome shotgun (WGS) entry which is preliminary data.</text>
</comment>
<dbReference type="Gene3D" id="3.20.20.60">
    <property type="entry name" value="Phosphoenolpyruvate-binding domains"/>
    <property type="match status" value="1"/>
</dbReference>
<keyword evidence="7 15" id="KW-0808">Transferase</keyword>
<dbReference type="InterPro" id="IPR015813">
    <property type="entry name" value="Pyrv/PenolPyrv_kinase-like_dom"/>
</dbReference>
<dbReference type="RefSeq" id="WP_212780245.1">
    <property type="nucleotide sequence ID" value="NZ_BMAY01000002.1"/>
</dbReference>
<dbReference type="SUPFAM" id="SSF56059">
    <property type="entry name" value="Glutathione synthetase ATP-binding domain-like"/>
    <property type="match status" value="1"/>
</dbReference>
<feature type="domain" description="PEP-utilising enzyme C-terminal" evidence="19">
    <location>
        <begin position="499"/>
        <end position="789"/>
    </location>
</feature>
<dbReference type="PANTHER" id="PTHR43030:SF1">
    <property type="entry name" value="PHOSPHOENOLPYRUVATE SYNTHASE"/>
    <property type="match status" value="1"/>
</dbReference>
<sequence>MTQNNSTVQVVDVNKAKDQAYILWFDELKREDVALVGGKSSSLGELTSGTNVPVPYGFATTAAAYRHFMAVTGCNTKVNALLASLKDPENSDELHRICSQIRKIIVNAKMPEDLASQIEAGYNNLAKKMGENEPFVAVRSSATAEDLPDASFAGQQDTYLNVHGRSEVVKKVQECYASLFTDRATYYRIKQNFPQEKVALSAAIQMMAFSKAAGVMFTVNVATGDDSKVMIEGSWGLGEYIVQGTVTPDNYVVDKSSMTISDKTITKKNIELTRLPGGGVEQKNVPAEMVDKPVLTDEQVIELAGYAKQIEKHYGCYMDMEWSLDQNNKLWLVQARPETVWSQKKKNGDKPTAAAASSTSSENKVLVRGLPASPGIASGKVHVIDDPKDIDQFKQGEILVTLMTSPDWVPAMKKAAAIITNNGGMTCHAAIVSREMQIPCIVGTSSRGASATKILKTGQDVTVDAKNGVVYDGIVEEIVHPHKDNEAPAATAVAAEYFPPTATKVMMNLGDPDLAERYSKLPADGIGLMREEFLWTTYIHQHPLYLIETGHPERVVNELANGISKVARAMAPRPVVLRFSDFKSGEYRNLKGGEKYEPHEPADLLGWRGASRYYDPKYINAFKLELKAVKKVRDEYGLTNLNVMIPFCRTTDEARKVINIMRDEGLERSEDFKVYMMAEIPSNIILADKFNQYIDGYSIGSNDLTMLILGCDRNNDTVSRLFDERNLAVKRAIRHLIKVAHKDGKTVSICGQAPSEYPEFTEFLVRSGIDYVSVNPDMVKETKRNVAHYEQRILLDQATGLGRQDPEDYEW</sequence>
<dbReference type="Gene3D" id="3.30.1490.20">
    <property type="entry name" value="ATP-grasp fold, A domain"/>
    <property type="match status" value="1"/>
</dbReference>
<gene>
    <name evidence="20" type="primary">ppsA</name>
    <name evidence="20" type="ORF">LCB40_04290</name>
</gene>
<evidence type="ECO:0000259" key="17">
    <source>
        <dbReference type="Pfam" id="PF00391"/>
    </source>
</evidence>
<evidence type="ECO:0000256" key="1">
    <source>
        <dbReference type="ARBA" id="ARBA00001946"/>
    </source>
</evidence>
<organism evidence="20 21">
    <name type="scientific">Lactobacillus corticis</name>
    <dbReference type="NCBI Taxonomy" id="2201249"/>
    <lineage>
        <taxon>Bacteria</taxon>
        <taxon>Bacillati</taxon>
        <taxon>Bacillota</taxon>
        <taxon>Bacilli</taxon>
        <taxon>Lactobacillales</taxon>
        <taxon>Lactobacillaceae</taxon>
        <taxon>Lactobacillus</taxon>
    </lineage>
</organism>
<dbReference type="FunFam" id="3.30.1490.20:FF:000010">
    <property type="entry name" value="Phosphoenolpyruvate synthase"/>
    <property type="match status" value="1"/>
</dbReference>
<comment type="similarity">
    <text evidence="4 15">Belongs to the PEP-utilizing enzyme family.</text>
</comment>
<evidence type="ECO:0000259" key="18">
    <source>
        <dbReference type="Pfam" id="PF01326"/>
    </source>
</evidence>
<evidence type="ECO:0000256" key="12">
    <source>
        <dbReference type="ARBA" id="ARBA00022842"/>
    </source>
</evidence>
<evidence type="ECO:0000313" key="20">
    <source>
        <dbReference type="EMBL" id="GFZ26549.1"/>
    </source>
</evidence>
<evidence type="ECO:0000256" key="10">
    <source>
        <dbReference type="ARBA" id="ARBA00022777"/>
    </source>
</evidence>
<keyword evidence="10 15" id="KW-0418">Kinase</keyword>
<protein>
    <recommendedName>
        <fullName evidence="6 15">Phosphoenolpyruvate synthase</fullName>
        <shortName evidence="15">PEP synthase</shortName>
        <ecNumber evidence="5 15">2.7.9.2</ecNumber>
    </recommendedName>
    <alternativeName>
        <fullName evidence="13 15">Pyruvate, water dikinase</fullName>
    </alternativeName>
</protein>
<dbReference type="InterPro" id="IPR000121">
    <property type="entry name" value="PEP_util_C"/>
</dbReference>
<evidence type="ECO:0000256" key="7">
    <source>
        <dbReference type="ARBA" id="ARBA00022679"/>
    </source>
</evidence>
<feature type="compositionally biased region" description="Low complexity" evidence="16">
    <location>
        <begin position="352"/>
        <end position="361"/>
    </location>
</feature>
<comment type="cofactor">
    <cofactor evidence="1 15">
        <name>Mg(2+)</name>
        <dbReference type="ChEBI" id="CHEBI:18420"/>
    </cofactor>
</comment>
<evidence type="ECO:0000256" key="15">
    <source>
        <dbReference type="PIRNR" id="PIRNR000854"/>
    </source>
</evidence>
<comment type="function">
    <text evidence="2 15">Catalyzes the phosphorylation of pyruvate to phosphoenolpyruvate.</text>
</comment>
<evidence type="ECO:0000256" key="4">
    <source>
        <dbReference type="ARBA" id="ARBA00007837"/>
    </source>
</evidence>
<dbReference type="EC" id="2.7.9.2" evidence="5 15"/>
<keyword evidence="21" id="KW-1185">Reference proteome</keyword>
<feature type="domain" description="Pyruvate phosphate dikinase AMP/ATP-binding" evidence="18">
    <location>
        <begin position="34"/>
        <end position="348"/>
    </location>
</feature>
<evidence type="ECO:0000256" key="5">
    <source>
        <dbReference type="ARBA" id="ARBA00011996"/>
    </source>
</evidence>
<dbReference type="InterPro" id="IPR036637">
    <property type="entry name" value="Phosphohistidine_dom_sf"/>
</dbReference>
<evidence type="ECO:0000256" key="14">
    <source>
        <dbReference type="ARBA" id="ARBA00047700"/>
    </source>
</evidence>
<dbReference type="AlphaFoldDB" id="A0A916VIX6"/>
<dbReference type="Proteomes" id="UP000677218">
    <property type="component" value="Unassembled WGS sequence"/>
</dbReference>
<dbReference type="GO" id="GO:0005524">
    <property type="term" value="F:ATP binding"/>
    <property type="evidence" value="ECO:0007669"/>
    <property type="project" value="UniProtKB-KW"/>
</dbReference>
<reference evidence="20" key="1">
    <citation type="submission" date="2020-08" db="EMBL/GenBank/DDBJ databases">
        <title>Taxonomic study for Lactobacillus species isolated from hardwood bark.</title>
        <authorList>
            <person name="Tohno M."/>
            <person name="Tanizawa Y."/>
        </authorList>
    </citation>
    <scope>NUCLEOTIDE SEQUENCE</scope>
    <source>
        <strain evidence="20">B40</strain>
    </source>
</reference>
<keyword evidence="9 15" id="KW-0547">Nucleotide-binding</keyword>
<dbReference type="InterPro" id="IPR002192">
    <property type="entry name" value="PPDK_AMP/ATP-bd"/>
</dbReference>
<dbReference type="InterPro" id="IPR018274">
    <property type="entry name" value="PEP_util_AS"/>
</dbReference>
<comment type="pathway">
    <text evidence="3 15">Carbohydrate biosynthesis; gluconeogenesis.</text>
</comment>
<keyword evidence="11 15" id="KW-0067">ATP-binding</keyword>
<dbReference type="PROSITE" id="PS00370">
    <property type="entry name" value="PEP_ENZYMES_PHOS_SITE"/>
    <property type="match status" value="1"/>
</dbReference>
<dbReference type="Gene3D" id="3.30.470.20">
    <property type="entry name" value="ATP-grasp fold, B domain"/>
    <property type="match status" value="1"/>
</dbReference>
<comment type="catalytic activity">
    <reaction evidence="14 15">
        <text>pyruvate + ATP + H2O = phosphoenolpyruvate + AMP + phosphate + 2 H(+)</text>
        <dbReference type="Rhea" id="RHEA:11364"/>
        <dbReference type="ChEBI" id="CHEBI:15361"/>
        <dbReference type="ChEBI" id="CHEBI:15377"/>
        <dbReference type="ChEBI" id="CHEBI:15378"/>
        <dbReference type="ChEBI" id="CHEBI:30616"/>
        <dbReference type="ChEBI" id="CHEBI:43474"/>
        <dbReference type="ChEBI" id="CHEBI:58702"/>
        <dbReference type="ChEBI" id="CHEBI:456215"/>
        <dbReference type="EC" id="2.7.9.2"/>
    </reaction>
</comment>
<dbReference type="InterPro" id="IPR013815">
    <property type="entry name" value="ATP_grasp_subdomain_1"/>
</dbReference>
<dbReference type="SUPFAM" id="SSF52009">
    <property type="entry name" value="Phosphohistidine domain"/>
    <property type="match status" value="1"/>
</dbReference>
<dbReference type="GO" id="GO:0046872">
    <property type="term" value="F:metal ion binding"/>
    <property type="evidence" value="ECO:0007669"/>
    <property type="project" value="UniProtKB-KW"/>
</dbReference>